<reference evidence="2 3" key="1">
    <citation type="submission" date="2019-08" db="EMBL/GenBank/DDBJ databases">
        <title>Whole genome of Aphis craccivora.</title>
        <authorList>
            <person name="Voronova N.V."/>
            <person name="Shulinski R.S."/>
            <person name="Bandarenka Y.V."/>
            <person name="Zhorov D.G."/>
            <person name="Warner D."/>
        </authorList>
    </citation>
    <scope>NUCLEOTIDE SEQUENCE [LARGE SCALE GENOMIC DNA]</scope>
    <source>
        <strain evidence="2">180601</strain>
        <tissue evidence="2">Whole Body</tissue>
    </source>
</reference>
<evidence type="ECO:0000313" key="2">
    <source>
        <dbReference type="EMBL" id="KAF0684124.1"/>
    </source>
</evidence>
<feature type="region of interest" description="Disordered" evidence="1">
    <location>
        <begin position="117"/>
        <end position="174"/>
    </location>
</feature>
<gene>
    <name evidence="2" type="ORF">FWK35_00031141</name>
</gene>
<dbReference type="Proteomes" id="UP000478052">
    <property type="component" value="Unassembled WGS sequence"/>
</dbReference>
<dbReference type="EMBL" id="VUJU01017278">
    <property type="protein sequence ID" value="KAF0684124.1"/>
    <property type="molecule type" value="Genomic_DNA"/>
</dbReference>
<sequence>MFKKPVESCKLGIYKIMLCVWDINDIITKYVVSITDQSFITFCNNNMWTIVHFVQDNSVEVVPTYWPNDFEFDYYRVRVFSTNINSLLEAKEKCERAQFTSDISDYDQETLIVRKRKQISKPKKNKAKSTERNIRSIFMSQNQKEKSASTSTSTSASASTSTSHQNFETNDTGN</sequence>
<proteinExistence type="predicted"/>
<comment type="caution">
    <text evidence="2">The sequence shown here is derived from an EMBL/GenBank/DDBJ whole genome shotgun (WGS) entry which is preliminary data.</text>
</comment>
<name>A0A6G0VHR9_APHCR</name>
<organism evidence="2 3">
    <name type="scientific">Aphis craccivora</name>
    <name type="common">Cowpea aphid</name>
    <dbReference type="NCBI Taxonomy" id="307492"/>
    <lineage>
        <taxon>Eukaryota</taxon>
        <taxon>Metazoa</taxon>
        <taxon>Ecdysozoa</taxon>
        <taxon>Arthropoda</taxon>
        <taxon>Hexapoda</taxon>
        <taxon>Insecta</taxon>
        <taxon>Pterygota</taxon>
        <taxon>Neoptera</taxon>
        <taxon>Paraneoptera</taxon>
        <taxon>Hemiptera</taxon>
        <taxon>Sternorrhyncha</taxon>
        <taxon>Aphidomorpha</taxon>
        <taxon>Aphidoidea</taxon>
        <taxon>Aphididae</taxon>
        <taxon>Aphidini</taxon>
        <taxon>Aphis</taxon>
        <taxon>Aphis</taxon>
    </lineage>
</organism>
<feature type="non-terminal residue" evidence="2">
    <location>
        <position position="174"/>
    </location>
</feature>
<protein>
    <submittedName>
        <fullName evidence="2">Uncharacterized protein</fullName>
    </submittedName>
</protein>
<keyword evidence="3" id="KW-1185">Reference proteome</keyword>
<accession>A0A6G0VHR9</accession>
<feature type="compositionally biased region" description="Low complexity" evidence="1">
    <location>
        <begin position="148"/>
        <end position="163"/>
    </location>
</feature>
<dbReference type="AlphaFoldDB" id="A0A6G0VHR9"/>
<feature type="compositionally biased region" description="Basic residues" evidence="1">
    <location>
        <begin position="117"/>
        <end position="127"/>
    </location>
</feature>
<dbReference type="OrthoDB" id="6784356at2759"/>
<evidence type="ECO:0000256" key="1">
    <source>
        <dbReference type="SAM" id="MobiDB-lite"/>
    </source>
</evidence>
<feature type="compositionally biased region" description="Polar residues" evidence="1">
    <location>
        <begin position="164"/>
        <end position="174"/>
    </location>
</feature>
<evidence type="ECO:0000313" key="3">
    <source>
        <dbReference type="Proteomes" id="UP000478052"/>
    </source>
</evidence>